<organism evidence="1 2">
    <name type="scientific">Hominifimenecus microfluidus</name>
    <dbReference type="NCBI Taxonomy" id="2885348"/>
    <lineage>
        <taxon>Bacteria</taxon>
        <taxon>Bacillati</taxon>
        <taxon>Bacillota</taxon>
        <taxon>Clostridia</taxon>
        <taxon>Lachnospirales</taxon>
        <taxon>Lachnospiraceae</taxon>
        <taxon>Hominifimenecus</taxon>
    </lineage>
</organism>
<evidence type="ECO:0000313" key="1">
    <source>
        <dbReference type="EMBL" id="MCC2232208.1"/>
    </source>
</evidence>
<name>A0AAE3JG84_9FIRM</name>
<accession>A0AAE3JG84</accession>
<evidence type="ECO:0000313" key="2">
    <source>
        <dbReference type="Proteomes" id="UP001198182"/>
    </source>
</evidence>
<sequence>MDALNKALDALEHNLNQGEYMVECAGTISNKIVGAYLELNDEYQREYFGHEHAKRAQVITEQHIKEALERLEAAHGCLMEVFAFLRNAESEEKEGDA</sequence>
<dbReference type="EMBL" id="JAJEQR010000055">
    <property type="protein sequence ID" value="MCC2232208.1"/>
    <property type="molecule type" value="Genomic_DNA"/>
</dbReference>
<comment type="caution">
    <text evidence="1">The sequence shown here is derived from an EMBL/GenBank/DDBJ whole genome shotgun (WGS) entry which is preliminary data.</text>
</comment>
<reference evidence="1" key="1">
    <citation type="submission" date="2021-10" db="EMBL/GenBank/DDBJ databases">
        <title>Anaerobic single-cell dispensing facilitates the cultivation of human gut bacteria.</title>
        <authorList>
            <person name="Afrizal A."/>
        </authorList>
    </citation>
    <scope>NUCLEOTIDE SEQUENCE</scope>
    <source>
        <strain evidence="1">CLA-AA-H215</strain>
    </source>
</reference>
<dbReference type="Proteomes" id="UP001198182">
    <property type="component" value="Unassembled WGS sequence"/>
</dbReference>
<dbReference type="RefSeq" id="WP_308454644.1">
    <property type="nucleotide sequence ID" value="NZ_JAJEQR010000055.1"/>
</dbReference>
<dbReference type="AlphaFoldDB" id="A0AAE3JG84"/>
<gene>
    <name evidence="1" type="ORF">LKD81_14605</name>
</gene>
<proteinExistence type="predicted"/>
<keyword evidence="2" id="KW-1185">Reference proteome</keyword>
<protein>
    <submittedName>
        <fullName evidence="1">Uncharacterized protein</fullName>
    </submittedName>
</protein>